<dbReference type="AlphaFoldDB" id="A0A846YH33"/>
<dbReference type="SUPFAM" id="SSF52980">
    <property type="entry name" value="Restriction endonuclease-like"/>
    <property type="match status" value="1"/>
</dbReference>
<evidence type="ECO:0000313" key="3">
    <source>
        <dbReference type="Proteomes" id="UP000570678"/>
    </source>
</evidence>
<dbReference type="InterPro" id="IPR012296">
    <property type="entry name" value="Nuclease_put_TT1808"/>
</dbReference>
<dbReference type="Gene3D" id="3.90.1570.10">
    <property type="entry name" value="tt1808, chain A"/>
    <property type="match status" value="1"/>
</dbReference>
<protein>
    <submittedName>
        <fullName evidence="2">Uma2 family endonuclease</fullName>
    </submittedName>
</protein>
<keyword evidence="3" id="KW-1185">Reference proteome</keyword>
<name>A0A846YH33_9NOCA</name>
<keyword evidence="2" id="KW-0255">Endonuclease</keyword>
<gene>
    <name evidence="2" type="ORF">HGA15_13435</name>
</gene>
<dbReference type="PANTHER" id="PTHR35400:SF3">
    <property type="entry name" value="SLL1072 PROTEIN"/>
    <property type="match status" value="1"/>
</dbReference>
<dbReference type="PANTHER" id="PTHR35400">
    <property type="entry name" value="SLR1083 PROTEIN"/>
    <property type="match status" value="1"/>
</dbReference>
<dbReference type="Pfam" id="PF05685">
    <property type="entry name" value="Uma2"/>
    <property type="match status" value="1"/>
</dbReference>
<dbReference type="InterPro" id="IPR011335">
    <property type="entry name" value="Restrct_endonuc-II-like"/>
</dbReference>
<dbReference type="RefSeq" id="WP_062976463.1">
    <property type="nucleotide sequence ID" value="NZ_JAAXOT010000006.1"/>
</dbReference>
<dbReference type="CDD" id="cd06260">
    <property type="entry name" value="DUF820-like"/>
    <property type="match status" value="1"/>
</dbReference>
<dbReference type="EMBL" id="JAAXOT010000006">
    <property type="protein sequence ID" value="NKY57141.1"/>
    <property type="molecule type" value="Genomic_DNA"/>
</dbReference>
<sequence>MTASHPDKHPRITAEEFLNAEPDDLSGTFGDVEIVDGLVVRLMAQSEAHSRVVRRLAAALEDARDPAGPCLRIGSYTAVRFADADDHRADHRLNVRYPDIFVRDCEPYDVNTVRDHIALVVEVASKSTVDSDTTEKHKLYARTGIPGYLIVHFDKSWETIDRIEEYRLDWSGLRYMPHKVHRTALVLDTPVTLAITFDALHRP</sequence>
<comment type="caution">
    <text evidence="2">The sequence shown here is derived from an EMBL/GenBank/DDBJ whole genome shotgun (WGS) entry which is preliminary data.</text>
</comment>
<evidence type="ECO:0000259" key="1">
    <source>
        <dbReference type="Pfam" id="PF05685"/>
    </source>
</evidence>
<dbReference type="Proteomes" id="UP000570678">
    <property type="component" value="Unassembled WGS sequence"/>
</dbReference>
<keyword evidence="2" id="KW-0378">Hydrolase</keyword>
<dbReference type="GO" id="GO:0004519">
    <property type="term" value="F:endonuclease activity"/>
    <property type="evidence" value="ECO:0007669"/>
    <property type="project" value="UniProtKB-KW"/>
</dbReference>
<accession>A0A846YH33</accession>
<dbReference type="InterPro" id="IPR008538">
    <property type="entry name" value="Uma2"/>
</dbReference>
<keyword evidence="2" id="KW-0540">Nuclease</keyword>
<proteinExistence type="predicted"/>
<feature type="domain" description="Putative restriction endonuclease" evidence="1">
    <location>
        <begin position="16"/>
        <end position="183"/>
    </location>
</feature>
<evidence type="ECO:0000313" key="2">
    <source>
        <dbReference type="EMBL" id="NKY57141.1"/>
    </source>
</evidence>
<reference evidence="2 3" key="1">
    <citation type="submission" date="2020-04" db="EMBL/GenBank/DDBJ databases">
        <title>MicrobeNet Type strains.</title>
        <authorList>
            <person name="Nicholson A.C."/>
        </authorList>
    </citation>
    <scope>NUCLEOTIDE SEQUENCE [LARGE SCALE GENOMIC DNA]</scope>
    <source>
        <strain evidence="2 3">JCM 3332</strain>
    </source>
</reference>
<organism evidence="2 3">
    <name type="scientific">Nocardia flavorosea</name>
    <dbReference type="NCBI Taxonomy" id="53429"/>
    <lineage>
        <taxon>Bacteria</taxon>
        <taxon>Bacillati</taxon>
        <taxon>Actinomycetota</taxon>
        <taxon>Actinomycetes</taxon>
        <taxon>Mycobacteriales</taxon>
        <taxon>Nocardiaceae</taxon>
        <taxon>Nocardia</taxon>
    </lineage>
</organism>